<evidence type="ECO:0000313" key="1">
    <source>
        <dbReference type="EMBL" id="GFT68427.1"/>
    </source>
</evidence>
<dbReference type="Proteomes" id="UP000887013">
    <property type="component" value="Unassembled WGS sequence"/>
</dbReference>
<name>A0A8X6U076_NEPPI</name>
<protein>
    <submittedName>
        <fullName evidence="1">Uncharacterized protein</fullName>
    </submittedName>
</protein>
<organism evidence="1 2">
    <name type="scientific">Nephila pilipes</name>
    <name type="common">Giant wood spider</name>
    <name type="synonym">Nephila maculata</name>
    <dbReference type="NCBI Taxonomy" id="299642"/>
    <lineage>
        <taxon>Eukaryota</taxon>
        <taxon>Metazoa</taxon>
        <taxon>Ecdysozoa</taxon>
        <taxon>Arthropoda</taxon>
        <taxon>Chelicerata</taxon>
        <taxon>Arachnida</taxon>
        <taxon>Araneae</taxon>
        <taxon>Araneomorphae</taxon>
        <taxon>Entelegynae</taxon>
        <taxon>Araneoidea</taxon>
        <taxon>Nephilidae</taxon>
        <taxon>Nephila</taxon>
    </lineage>
</organism>
<dbReference type="AlphaFoldDB" id="A0A8X6U076"/>
<sequence>MDSKPYLNTSSKSRVSVRPGPFNLYPCTSYPDILCLSHRQEVALSDCIGEKENTFEIAPYNNSAPKRDRVSSFFITPKDVWRQF</sequence>
<evidence type="ECO:0000313" key="2">
    <source>
        <dbReference type="Proteomes" id="UP000887013"/>
    </source>
</evidence>
<proteinExistence type="predicted"/>
<keyword evidence="2" id="KW-1185">Reference proteome</keyword>
<dbReference type="EMBL" id="BMAW01020490">
    <property type="protein sequence ID" value="GFT68427.1"/>
    <property type="molecule type" value="Genomic_DNA"/>
</dbReference>
<comment type="caution">
    <text evidence="1">The sequence shown here is derived from an EMBL/GenBank/DDBJ whole genome shotgun (WGS) entry which is preliminary data.</text>
</comment>
<accession>A0A8X6U076</accession>
<gene>
    <name evidence="1" type="ORF">NPIL_314461</name>
</gene>
<reference evidence="1" key="1">
    <citation type="submission" date="2020-08" db="EMBL/GenBank/DDBJ databases">
        <title>Multicomponent nature underlies the extraordinary mechanical properties of spider dragline silk.</title>
        <authorList>
            <person name="Kono N."/>
            <person name="Nakamura H."/>
            <person name="Mori M."/>
            <person name="Yoshida Y."/>
            <person name="Ohtoshi R."/>
            <person name="Malay A.D."/>
            <person name="Moran D.A.P."/>
            <person name="Tomita M."/>
            <person name="Numata K."/>
            <person name="Arakawa K."/>
        </authorList>
    </citation>
    <scope>NUCLEOTIDE SEQUENCE</scope>
</reference>